<reference evidence="2" key="1">
    <citation type="submission" date="2019-11" db="EMBL/GenBank/DDBJ databases">
        <title>The nuclear and mitochondrial genomes of Frieseomelitta varia - a highly eusocial stingless bee (Meliponini) with a permanently sterile worker caste.</title>
        <authorList>
            <person name="Freitas F.C.P."/>
            <person name="Lourenco A.P."/>
            <person name="Nunes F.M.F."/>
            <person name="Paschoal A.R."/>
            <person name="Abreu F.C.P."/>
            <person name="Barbin F.O."/>
            <person name="Bataglia L."/>
            <person name="Cardoso-Junior C.A.M."/>
            <person name="Cervoni M.S."/>
            <person name="Silva S.R."/>
            <person name="Dalarmi F."/>
            <person name="Del Lama M.A."/>
            <person name="Depintor T.S."/>
            <person name="Ferreira K.M."/>
            <person name="Goria P.S."/>
            <person name="Jaskot M.C."/>
            <person name="Lago D.C."/>
            <person name="Luna-Lucena D."/>
            <person name="Moda L.M."/>
            <person name="Nascimento L."/>
            <person name="Pedrino M."/>
            <person name="Rabico F.O."/>
            <person name="Sanches F.C."/>
            <person name="Santos D.E."/>
            <person name="Santos C.G."/>
            <person name="Vieira J."/>
            <person name="Lopes T.F."/>
            <person name="Barchuk A.R."/>
            <person name="Hartfelder K."/>
            <person name="Simoes Z.L.P."/>
            <person name="Bitondi M.M.G."/>
            <person name="Pinheiro D.G."/>
        </authorList>
    </citation>
    <scope>NUCLEOTIDE SEQUENCE</scope>
    <source>
        <strain evidence="2">USP_RPSP 00005682</strain>
        <tissue evidence="2">Whole individual</tissue>
    </source>
</reference>
<comment type="caution">
    <text evidence="2">The sequence shown here is derived from an EMBL/GenBank/DDBJ whole genome shotgun (WGS) entry which is preliminary data.</text>
</comment>
<organism evidence="2 3">
    <name type="scientific">Frieseomelitta varia</name>
    <dbReference type="NCBI Taxonomy" id="561572"/>
    <lineage>
        <taxon>Eukaryota</taxon>
        <taxon>Metazoa</taxon>
        <taxon>Ecdysozoa</taxon>
        <taxon>Arthropoda</taxon>
        <taxon>Hexapoda</taxon>
        <taxon>Insecta</taxon>
        <taxon>Pterygota</taxon>
        <taxon>Neoptera</taxon>
        <taxon>Endopterygota</taxon>
        <taxon>Hymenoptera</taxon>
        <taxon>Apocrita</taxon>
        <taxon>Aculeata</taxon>
        <taxon>Apoidea</taxon>
        <taxon>Anthophila</taxon>
        <taxon>Apidae</taxon>
        <taxon>Frieseomelitta</taxon>
    </lineage>
</organism>
<dbReference type="AlphaFoldDB" id="A0A833RZC7"/>
<protein>
    <submittedName>
        <fullName evidence="2">Uncharacterized protein</fullName>
    </submittedName>
</protein>
<evidence type="ECO:0000313" key="2">
    <source>
        <dbReference type="EMBL" id="KAF3426421.1"/>
    </source>
</evidence>
<dbReference type="EMBL" id="WNWW01000318">
    <property type="protein sequence ID" value="KAF3426421.1"/>
    <property type="molecule type" value="Genomic_DNA"/>
</dbReference>
<keyword evidence="1" id="KW-0812">Transmembrane</keyword>
<proteinExistence type="predicted"/>
<accession>A0A833RZC7</accession>
<keyword evidence="3" id="KW-1185">Reference proteome</keyword>
<evidence type="ECO:0000313" key="3">
    <source>
        <dbReference type="Proteomes" id="UP000655588"/>
    </source>
</evidence>
<dbReference type="Proteomes" id="UP000655588">
    <property type="component" value="Unassembled WGS sequence"/>
</dbReference>
<sequence length="268" mass="30297">MSAVETYPGKEFLNSVQVTNRFGINRIPTKRNYTKSYTRRKTKDNKISRSTCFSVASATVRFNVTLLVCSCCGLICCILLLYGLCKIYFIYNLTYQTSIMVLDCGIVPQTKEIVIEIRMCFLGGQRLKQISIANGSSIGQWSDNISSSPTGLSNNRWIILPAKISENYRTEFSKKKQTLNLFKGLKIGSNYFLSPPDRKHSVYVYLARTPTLTAKCKEALNLAQRTFIKPASDPYLGKCVEQNREEADYLTNVLSKGRFNLHEGSELV</sequence>
<gene>
    <name evidence="2" type="ORF">E2986_10811</name>
</gene>
<feature type="transmembrane region" description="Helical" evidence="1">
    <location>
        <begin position="64"/>
        <end position="85"/>
    </location>
</feature>
<evidence type="ECO:0000256" key="1">
    <source>
        <dbReference type="SAM" id="Phobius"/>
    </source>
</evidence>
<keyword evidence="1" id="KW-1133">Transmembrane helix</keyword>
<keyword evidence="1" id="KW-0472">Membrane</keyword>
<name>A0A833RZC7_9HYME</name>